<comment type="caution">
    <text evidence="1">The sequence shown here is derived from an EMBL/GenBank/DDBJ whole genome shotgun (WGS) entry which is preliminary data.</text>
</comment>
<reference evidence="1 2" key="1">
    <citation type="journal article" date="2013" name="Front. Microbiol.">
        <title>Comparative genomic analyses of the cyanobacterium, Lyngbya aestuarii BL J, a powerful hydrogen producer.</title>
        <authorList>
            <person name="Kothari A."/>
            <person name="Vaughn M."/>
            <person name="Garcia-Pichel F."/>
        </authorList>
    </citation>
    <scope>NUCLEOTIDE SEQUENCE [LARGE SCALE GENOMIC DNA]</scope>
    <source>
        <strain evidence="1 2">BL J</strain>
    </source>
</reference>
<gene>
    <name evidence="1" type="ORF">M595_0928</name>
</gene>
<protein>
    <submittedName>
        <fullName evidence="1">Uncharacterized protein</fullName>
    </submittedName>
</protein>
<organism evidence="1 2">
    <name type="scientific">Lyngbya aestuarii BL J</name>
    <dbReference type="NCBI Taxonomy" id="1348334"/>
    <lineage>
        <taxon>Bacteria</taxon>
        <taxon>Bacillati</taxon>
        <taxon>Cyanobacteriota</taxon>
        <taxon>Cyanophyceae</taxon>
        <taxon>Oscillatoriophycideae</taxon>
        <taxon>Oscillatoriales</taxon>
        <taxon>Microcoleaceae</taxon>
        <taxon>Lyngbya</taxon>
    </lineage>
</organism>
<keyword evidence="2" id="KW-1185">Reference proteome</keyword>
<dbReference type="EMBL" id="AUZM01000005">
    <property type="protein sequence ID" value="ERT09101.1"/>
    <property type="molecule type" value="Genomic_DNA"/>
</dbReference>
<accession>U7QRR3</accession>
<dbReference type="Proteomes" id="UP000017127">
    <property type="component" value="Unassembled WGS sequence"/>
</dbReference>
<proteinExistence type="predicted"/>
<sequence length="40" mass="4590">MTTFKLSQWNLGGISVRIVKLGVKRKIGIKIYVMVEKVVR</sequence>
<evidence type="ECO:0000313" key="2">
    <source>
        <dbReference type="Proteomes" id="UP000017127"/>
    </source>
</evidence>
<name>U7QRR3_9CYAN</name>
<dbReference type="AlphaFoldDB" id="U7QRR3"/>
<evidence type="ECO:0000313" key="1">
    <source>
        <dbReference type="EMBL" id="ERT09101.1"/>
    </source>
</evidence>